<evidence type="ECO:0000313" key="2">
    <source>
        <dbReference type="Proteomes" id="UP000821837"/>
    </source>
</evidence>
<dbReference type="AlphaFoldDB" id="A0A9D4T2J4"/>
<dbReference type="EMBL" id="JABSTV010001248">
    <property type="protein sequence ID" value="KAH7967558.1"/>
    <property type="molecule type" value="Genomic_DNA"/>
</dbReference>
<comment type="caution">
    <text evidence="1">The sequence shown here is derived from an EMBL/GenBank/DDBJ whole genome shotgun (WGS) entry which is preliminary data.</text>
</comment>
<reference evidence="1" key="1">
    <citation type="journal article" date="2020" name="Cell">
        <title>Large-Scale Comparative Analyses of Tick Genomes Elucidate Their Genetic Diversity and Vector Capacities.</title>
        <authorList>
            <consortium name="Tick Genome and Microbiome Consortium (TIGMIC)"/>
            <person name="Jia N."/>
            <person name="Wang J."/>
            <person name="Shi W."/>
            <person name="Du L."/>
            <person name="Sun Y."/>
            <person name="Zhan W."/>
            <person name="Jiang J.F."/>
            <person name="Wang Q."/>
            <person name="Zhang B."/>
            <person name="Ji P."/>
            <person name="Bell-Sakyi L."/>
            <person name="Cui X.M."/>
            <person name="Yuan T.T."/>
            <person name="Jiang B.G."/>
            <person name="Yang W.F."/>
            <person name="Lam T.T."/>
            <person name="Chang Q.C."/>
            <person name="Ding S.J."/>
            <person name="Wang X.J."/>
            <person name="Zhu J.G."/>
            <person name="Ruan X.D."/>
            <person name="Zhao L."/>
            <person name="Wei J.T."/>
            <person name="Ye R.Z."/>
            <person name="Que T.C."/>
            <person name="Du C.H."/>
            <person name="Zhou Y.H."/>
            <person name="Cheng J.X."/>
            <person name="Dai P.F."/>
            <person name="Guo W.B."/>
            <person name="Han X.H."/>
            <person name="Huang E.J."/>
            <person name="Li L.F."/>
            <person name="Wei W."/>
            <person name="Gao Y.C."/>
            <person name="Liu J.Z."/>
            <person name="Shao H.Z."/>
            <person name="Wang X."/>
            <person name="Wang C.C."/>
            <person name="Yang T.C."/>
            <person name="Huo Q.B."/>
            <person name="Li W."/>
            <person name="Chen H.Y."/>
            <person name="Chen S.E."/>
            <person name="Zhou L.G."/>
            <person name="Ni X.B."/>
            <person name="Tian J.H."/>
            <person name="Sheng Y."/>
            <person name="Liu T."/>
            <person name="Pan Y.S."/>
            <person name="Xia L.Y."/>
            <person name="Li J."/>
            <person name="Zhao F."/>
            <person name="Cao W.C."/>
        </authorList>
    </citation>
    <scope>NUCLEOTIDE SEQUENCE</scope>
    <source>
        <strain evidence="1">Rsan-2018</strain>
    </source>
</reference>
<organism evidence="1 2">
    <name type="scientific">Rhipicephalus sanguineus</name>
    <name type="common">Brown dog tick</name>
    <name type="synonym">Ixodes sanguineus</name>
    <dbReference type="NCBI Taxonomy" id="34632"/>
    <lineage>
        <taxon>Eukaryota</taxon>
        <taxon>Metazoa</taxon>
        <taxon>Ecdysozoa</taxon>
        <taxon>Arthropoda</taxon>
        <taxon>Chelicerata</taxon>
        <taxon>Arachnida</taxon>
        <taxon>Acari</taxon>
        <taxon>Parasitiformes</taxon>
        <taxon>Ixodida</taxon>
        <taxon>Ixodoidea</taxon>
        <taxon>Ixodidae</taxon>
        <taxon>Rhipicephalinae</taxon>
        <taxon>Rhipicephalus</taxon>
        <taxon>Rhipicephalus</taxon>
    </lineage>
</organism>
<accession>A0A9D4T2J4</accession>
<evidence type="ECO:0000313" key="1">
    <source>
        <dbReference type="EMBL" id="KAH7967558.1"/>
    </source>
</evidence>
<dbReference type="Proteomes" id="UP000821837">
    <property type="component" value="Unassembled WGS sequence"/>
</dbReference>
<name>A0A9D4T2J4_RHISA</name>
<reference evidence="1" key="2">
    <citation type="submission" date="2021-09" db="EMBL/GenBank/DDBJ databases">
        <authorList>
            <person name="Jia N."/>
            <person name="Wang J."/>
            <person name="Shi W."/>
            <person name="Du L."/>
            <person name="Sun Y."/>
            <person name="Zhan W."/>
            <person name="Jiang J."/>
            <person name="Wang Q."/>
            <person name="Zhang B."/>
            <person name="Ji P."/>
            <person name="Sakyi L.B."/>
            <person name="Cui X."/>
            <person name="Yuan T."/>
            <person name="Jiang B."/>
            <person name="Yang W."/>
            <person name="Lam T.T.-Y."/>
            <person name="Chang Q."/>
            <person name="Ding S."/>
            <person name="Wang X."/>
            <person name="Zhu J."/>
            <person name="Ruan X."/>
            <person name="Zhao L."/>
            <person name="Wei J."/>
            <person name="Que T."/>
            <person name="Du C."/>
            <person name="Cheng J."/>
            <person name="Dai P."/>
            <person name="Han X."/>
            <person name="Huang E."/>
            <person name="Gao Y."/>
            <person name="Liu J."/>
            <person name="Shao H."/>
            <person name="Ye R."/>
            <person name="Li L."/>
            <person name="Wei W."/>
            <person name="Wang X."/>
            <person name="Wang C."/>
            <person name="Huo Q."/>
            <person name="Li W."/>
            <person name="Guo W."/>
            <person name="Chen H."/>
            <person name="Chen S."/>
            <person name="Zhou L."/>
            <person name="Zhou L."/>
            <person name="Ni X."/>
            <person name="Tian J."/>
            <person name="Zhou Y."/>
            <person name="Sheng Y."/>
            <person name="Liu T."/>
            <person name="Pan Y."/>
            <person name="Xia L."/>
            <person name="Li J."/>
            <person name="Zhao F."/>
            <person name="Cao W."/>
        </authorList>
    </citation>
    <scope>NUCLEOTIDE SEQUENCE</scope>
    <source>
        <strain evidence="1">Rsan-2018</strain>
        <tissue evidence="1">Larvae</tissue>
    </source>
</reference>
<keyword evidence="2" id="KW-1185">Reference proteome</keyword>
<sequence length="175" mass="19759">MACCVLHNFLRDDAINMYPCHDDTTAQEKQNRGCDGTALMSLQPPLGHNYTRSAAATRDLYCDYFASVHGATPWQQKSAGPRHYVPFICWDDRQWASCTADVYPSQMAARRVQYDARFKRSAILMAEEIGNSAAARRLDVAESTIRGWRLQREALFKREPGRKASVDLVVAVTQN</sequence>
<proteinExistence type="predicted"/>
<dbReference type="VEuPathDB" id="VectorBase:RSAN_046442"/>
<gene>
    <name evidence="1" type="ORF">HPB52_000121</name>
</gene>
<protein>
    <submittedName>
        <fullName evidence="1">Uncharacterized protein</fullName>
    </submittedName>
</protein>